<feature type="compositionally biased region" description="Basic residues" evidence="1">
    <location>
        <begin position="41"/>
        <end position="52"/>
    </location>
</feature>
<evidence type="ECO:0000313" key="2">
    <source>
        <dbReference type="EMBL" id="TQN63569.1"/>
    </source>
</evidence>
<feature type="region of interest" description="Disordered" evidence="1">
    <location>
        <begin position="1"/>
        <end position="60"/>
    </location>
</feature>
<keyword evidence="3" id="KW-1185">Reference proteome</keyword>
<organism evidence="2 3">
    <name type="scientific">Colletotrichum shisoi</name>
    <dbReference type="NCBI Taxonomy" id="2078593"/>
    <lineage>
        <taxon>Eukaryota</taxon>
        <taxon>Fungi</taxon>
        <taxon>Dikarya</taxon>
        <taxon>Ascomycota</taxon>
        <taxon>Pezizomycotina</taxon>
        <taxon>Sordariomycetes</taxon>
        <taxon>Hypocreomycetidae</taxon>
        <taxon>Glomerellales</taxon>
        <taxon>Glomerellaceae</taxon>
        <taxon>Colletotrichum</taxon>
        <taxon>Colletotrichum destructivum species complex</taxon>
    </lineage>
</organism>
<sequence length="150" mass="17318">MQESLHQAVHKKDPNRVPREGERERGTQTKDPRKGDERGCGRKRSKRMCCRSKSRETTHTHLTAQAGRVEDHVLCMRCYGYDGGVVLTRRRKRLGDPWHDYSPVHSRDSLLQLITGEARPTRGASLILWEEAFYFYFLGHPQVTCLGVIN</sequence>
<dbReference type="EMBL" id="PUHP01009074">
    <property type="protein sequence ID" value="TQN63569.1"/>
    <property type="molecule type" value="Genomic_DNA"/>
</dbReference>
<dbReference type="OrthoDB" id="10476192at2759"/>
<accession>A0A5Q4BAF6</accession>
<protein>
    <submittedName>
        <fullName evidence="2">Uncharacterized protein</fullName>
    </submittedName>
</protein>
<dbReference type="AlphaFoldDB" id="A0A5Q4BAF6"/>
<comment type="caution">
    <text evidence="2">The sequence shown here is derived from an EMBL/GenBank/DDBJ whole genome shotgun (WGS) entry which is preliminary data.</text>
</comment>
<evidence type="ECO:0000256" key="1">
    <source>
        <dbReference type="SAM" id="MobiDB-lite"/>
    </source>
</evidence>
<feature type="compositionally biased region" description="Basic and acidic residues" evidence="1">
    <location>
        <begin position="10"/>
        <end position="40"/>
    </location>
</feature>
<dbReference type="Proteomes" id="UP000326340">
    <property type="component" value="Unassembled WGS sequence"/>
</dbReference>
<reference evidence="2 3" key="1">
    <citation type="journal article" date="2019" name="Sci. Rep.">
        <title>Colletotrichum shisoi sp. nov., an anthracnose pathogen of Perilla frutescens in Japan: molecular phylogenetic, morphological and genomic evidence.</title>
        <authorList>
            <person name="Gan P."/>
            <person name="Tsushima A."/>
            <person name="Hiroyama R."/>
            <person name="Narusaka M."/>
            <person name="Takano Y."/>
            <person name="Narusaka Y."/>
            <person name="Kawaradani M."/>
            <person name="Damm U."/>
            <person name="Shirasu K."/>
        </authorList>
    </citation>
    <scope>NUCLEOTIDE SEQUENCE [LARGE SCALE GENOMIC DNA]</scope>
    <source>
        <strain evidence="2 3">PG-2018a</strain>
    </source>
</reference>
<name>A0A5Q4BAF6_9PEZI</name>
<evidence type="ECO:0000313" key="3">
    <source>
        <dbReference type="Proteomes" id="UP000326340"/>
    </source>
</evidence>
<gene>
    <name evidence="2" type="ORF">CSHISOI_11849</name>
</gene>
<proteinExistence type="predicted"/>